<evidence type="ECO:0000313" key="2">
    <source>
        <dbReference type="EMBL" id="TCJ16775.1"/>
    </source>
</evidence>
<protein>
    <recommendedName>
        <fullName evidence="4">eRF1 domain-containing protein</fullName>
    </recommendedName>
</protein>
<dbReference type="Gene3D" id="3.30.1330.30">
    <property type="match status" value="1"/>
</dbReference>
<keyword evidence="1" id="KW-0175">Coiled coil</keyword>
<dbReference type="RefSeq" id="WP_132690946.1">
    <property type="nucleotide sequence ID" value="NZ_SKBU01000015.1"/>
</dbReference>
<sequence length="370" mass="41852">MTEADTIQLLRDRLTRHPGPVLSVYLSTNNAIPENQKGGYLLRLKEGLKNSGVPKALARRVLEAVEGERPKARTMILFADEDDLFEAYRLQIDLPESIRWGDPFVAPLFMALDEYERYGVVLLDGEKFRFFVASLGDIEEPLDASNPVVTSDWRELTISPSSQTPRGGADRDSFDDRVEEHVHRFYNEMGETTRKLIGQHNIRRLILAGPRERTAGFRRTLPQDVEKRVVADASIPTDASESEVLERLSQLREQIEREHEERMLDEAREKGVRGLDATLSALQEGQLYVLLMPWPVEGEVRWDDATGMAVTDLSRERSPYSGGPTRVRPLADVLLELAEKRGARVEFVRGEAAEEVLRGEFGGLAGLRRF</sequence>
<comment type="caution">
    <text evidence="2">The sequence shown here is derived from an EMBL/GenBank/DDBJ whole genome shotgun (WGS) entry which is preliminary data.</text>
</comment>
<dbReference type="InterPro" id="IPR042226">
    <property type="entry name" value="eFR1_2_sf"/>
</dbReference>
<proteinExistence type="predicted"/>
<dbReference type="Proteomes" id="UP000295244">
    <property type="component" value="Unassembled WGS sequence"/>
</dbReference>
<organism evidence="2 3">
    <name type="scientific">Rubrobacter taiwanensis</name>
    <dbReference type="NCBI Taxonomy" id="185139"/>
    <lineage>
        <taxon>Bacteria</taxon>
        <taxon>Bacillati</taxon>
        <taxon>Actinomycetota</taxon>
        <taxon>Rubrobacteria</taxon>
        <taxon>Rubrobacterales</taxon>
        <taxon>Rubrobacteraceae</taxon>
        <taxon>Rubrobacter</taxon>
    </lineage>
</organism>
<evidence type="ECO:0008006" key="4">
    <source>
        <dbReference type="Google" id="ProtNLM"/>
    </source>
</evidence>
<dbReference type="InterPro" id="IPR041202">
    <property type="entry name" value="BaeRF_family10"/>
</dbReference>
<accession>A0A4R1BHK8</accession>
<dbReference type="AlphaFoldDB" id="A0A4R1BHK8"/>
<evidence type="ECO:0000313" key="3">
    <source>
        <dbReference type="Proteomes" id="UP000295244"/>
    </source>
</evidence>
<evidence type="ECO:0000256" key="1">
    <source>
        <dbReference type="SAM" id="Coils"/>
    </source>
</evidence>
<dbReference type="EMBL" id="SKBU01000015">
    <property type="protein sequence ID" value="TCJ16775.1"/>
    <property type="molecule type" value="Genomic_DNA"/>
</dbReference>
<gene>
    <name evidence="2" type="ORF">E0L93_08615</name>
</gene>
<dbReference type="Pfam" id="PF18854">
    <property type="entry name" value="baeRF_family10"/>
    <property type="match status" value="1"/>
</dbReference>
<dbReference type="Gene3D" id="3.30.420.60">
    <property type="entry name" value="eRF1 domain 2"/>
    <property type="match status" value="1"/>
</dbReference>
<feature type="coiled-coil region" evidence="1">
    <location>
        <begin position="241"/>
        <end position="268"/>
    </location>
</feature>
<dbReference type="SUPFAM" id="SSF55315">
    <property type="entry name" value="L30e-like"/>
    <property type="match status" value="1"/>
</dbReference>
<name>A0A4R1BHK8_9ACTN</name>
<dbReference type="InterPro" id="IPR029064">
    <property type="entry name" value="Ribosomal_eL30-like_sf"/>
</dbReference>
<reference evidence="2 3" key="1">
    <citation type="submission" date="2019-03" db="EMBL/GenBank/DDBJ databases">
        <title>Whole genome sequence of a novel Rubrobacter taiwanensis strain, isolated from Yellowstone National Park.</title>
        <authorList>
            <person name="Freed S."/>
            <person name="Ramaley R.F."/>
            <person name="Kyndt J.A."/>
        </authorList>
    </citation>
    <scope>NUCLEOTIDE SEQUENCE [LARGE SCALE GENOMIC DNA]</scope>
    <source>
        <strain evidence="2 3">Yellowstone</strain>
    </source>
</reference>
<dbReference type="OrthoDB" id="5241360at2"/>
<keyword evidence="3" id="KW-1185">Reference proteome</keyword>